<protein>
    <submittedName>
        <fullName evidence="1">Uncharacterized protein</fullName>
    </submittedName>
</protein>
<reference evidence="1 2" key="1">
    <citation type="submission" date="2021-06" db="EMBL/GenBank/DDBJ databases">
        <title>Caerostris extrusa draft genome.</title>
        <authorList>
            <person name="Kono N."/>
            <person name="Arakawa K."/>
        </authorList>
    </citation>
    <scope>NUCLEOTIDE SEQUENCE [LARGE SCALE GENOMIC DNA]</scope>
</reference>
<evidence type="ECO:0000313" key="2">
    <source>
        <dbReference type="Proteomes" id="UP001054945"/>
    </source>
</evidence>
<dbReference type="Proteomes" id="UP001054945">
    <property type="component" value="Unassembled WGS sequence"/>
</dbReference>
<proteinExistence type="predicted"/>
<organism evidence="1 2">
    <name type="scientific">Caerostris extrusa</name>
    <name type="common">Bark spider</name>
    <name type="synonym">Caerostris bankana</name>
    <dbReference type="NCBI Taxonomy" id="172846"/>
    <lineage>
        <taxon>Eukaryota</taxon>
        <taxon>Metazoa</taxon>
        <taxon>Ecdysozoa</taxon>
        <taxon>Arthropoda</taxon>
        <taxon>Chelicerata</taxon>
        <taxon>Arachnida</taxon>
        <taxon>Araneae</taxon>
        <taxon>Araneomorphae</taxon>
        <taxon>Entelegynae</taxon>
        <taxon>Araneoidea</taxon>
        <taxon>Araneidae</taxon>
        <taxon>Caerostris</taxon>
    </lineage>
</organism>
<keyword evidence="2" id="KW-1185">Reference proteome</keyword>
<accession>A0AAV4TCZ9</accession>
<dbReference type="AlphaFoldDB" id="A0AAV4TCZ9"/>
<name>A0AAV4TCZ9_CAEEX</name>
<evidence type="ECO:0000313" key="1">
    <source>
        <dbReference type="EMBL" id="GIY42767.1"/>
    </source>
</evidence>
<comment type="caution">
    <text evidence="1">The sequence shown here is derived from an EMBL/GenBank/DDBJ whole genome shotgun (WGS) entry which is preliminary data.</text>
</comment>
<dbReference type="EMBL" id="BPLR01010892">
    <property type="protein sequence ID" value="GIY42767.1"/>
    <property type="molecule type" value="Genomic_DNA"/>
</dbReference>
<gene>
    <name evidence="1" type="ORF">CEXT_419831</name>
</gene>
<sequence>MIILWEHHPSTTTSRFVDTLEVTNHHHNSDVGQDLPLLRVYTDRKWRNSGTHWFWGRGTRPLKNSSELLGDMSGAKWRNMDALGMMGLEGNFPVQIFCMGPCFSPAVARSQLSDIVQRPELVAGNCVSEQLILNGRGFAFWAAPAIRMASLRQDACLRKSANVWLPLEVKAIFVSKSEID</sequence>